<dbReference type="AlphaFoldDB" id="A0AAV5DDX8"/>
<evidence type="ECO:0000256" key="1">
    <source>
        <dbReference type="SAM" id="MobiDB-lite"/>
    </source>
</evidence>
<evidence type="ECO:0000313" key="2">
    <source>
        <dbReference type="EMBL" id="GJN08645.1"/>
    </source>
</evidence>
<feature type="compositionally biased region" description="Basic residues" evidence="1">
    <location>
        <begin position="78"/>
        <end position="87"/>
    </location>
</feature>
<comment type="caution">
    <text evidence="2">The sequence shown here is derived from an EMBL/GenBank/DDBJ whole genome shotgun (WGS) entry which is preliminary data.</text>
</comment>
<evidence type="ECO:0000313" key="3">
    <source>
        <dbReference type="Proteomes" id="UP001054889"/>
    </source>
</evidence>
<gene>
    <name evidence="2" type="primary">ga26588</name>
    <name evidence="2" type="ORF">PR202_ga26588</name>
</gene>
<keyword evidence="3" id="KW-1185">Reference proteome</keyword>
<feature type="compositionally biased region" description="Basic residues" evidence="1">
    <location>
        <begin position="31"/>
        <end position="43"/>
    </location>
</feature>
<name>A0AAV5DDX8_ELECO</name>
<feature type="region of interest" description="Disordered" evidence="1">
    <location>
        <begin position="19"/>
        <end position="98"/>
    </location>
</feature>
<accession>A0AAV5DDX8</accession>
<protein>
    <submittedName>
        <fullName evidence="2">Uncharacterized protein</fullName>
    </submittedName>
</protein>
<dbReference type="EMBL" id="BQKI01000015">
    <property type="protein sequence ID" value="GJN08645.1"/>
    <property type="molecule type" value="Genomic_DNA"/>
</dbReference>
<reference evidence="2" key="1">
    <citation type="journal article" date="2018" name="DNA Res.">
        <title>Multiple hybrid de novo genome assembly of finger millet, an orphan allotetraploid crop.</title>
        <authorList>
            <person name="Hatakeyama M."/>
            <person name="Aluri S."/>
            <person name="Balachadran M.T."/>
            <person name="Sivarajan S.R."/>
            <person name="Patrignani A."/>
            <person name="Gruter S."/>
            <person name="Poveda L."/>
            <person name="Shimizu-Inatsugi R."/>
            <person name="Baeten J."/>
            <person name="Francoijs K.J."/>
            <person name="Nataraja K.N."/>
            <person name="Reddy Y.A.N."/>
            <person name="Phadnis S."/>
            <person name="Ravikumar R.L."/>
            <person name="Schlapbach R."/>
            <person name="Sreeman S.M."/>
            <person name="Shimizu K.K."/>
        </authorList>
    </citation>
    <scope>NUCLEOTIDE SEQUENCE</scope>
</reference>
<organism evidence="2 3">
    <name type="scientific">Eleusine coracana subsp. coracana</name>
    <dbReference type="NCBI Taxonomy" id="191504"/>
    <lineage>
        <taxon>Eukaryota</taxon>
        <taxon>Viridiplantae</taxon>
        <taxon>Streptophyta</taxon>
        <taxon>Embryophyta</taxon>
        <taxon>Tracheophyta</taxon>
        <taxon>Spermatophyta</taxon>
        <taxon>Magnoliopsida</taxon>
        <taxon>Liliopsida</taxon>
        <taxon>Poales</taxon>
        <taxon>Poaceae</taxon>
        <taxon>PACMAD clade</taxon>
        <taxon>Chloridoideae</taxon>
        <taxon>Cynodonteae</taxon>
        <taxon>Eleusininae</taxon>
        <taxon>Eleusine</taxon>
    </lineage>
</organism>
<reference evidence="2" key="2">
    <citation type="submission" date="2021-12" db="EMBL/GenBank/DDBJ databases">
        <title>Resequencing data analysis of finger millet.</title>
        <authorList>
            <person name="Hatakeyama M."/>
            <person name="Aluri S."/>
            <person name="Balachadran M.T."/>
            <person name="Sivarajan S.R."/>
            <person name="Poveda L."/>
            <person name="Shimizu-Inatsugi R."/>
            <person name="Schlapbach R."/>
            <person name="Sreeman S.M."/>
            <person name="Shimizu K.K."/>
        </authorList>
    </citation>
    <scope>NUCLEOTIDE SEQUENCE</scope>
</reference>
<sequence length="145" mass="15761">MLHRIALSGARAHRYTRATAEHGSVEVGAPAKRKLISPTRRPPRKGEKRACPGKRRRMGERGPGEVNGEVGGPVGGGARRRQGRRRPRDLGLPRANLKPAARIAVSGGLEGERREEQTAEILPSHAVTRHRKMGCGWVLALLHTG</sequence>
<dbReference type="Proteomes" id="UP001054889">
    <property type="component" value="Unassembled WGS sequence"/>
</dbReference>
<proteinExistence type="predicted"/>